<dbReference type="InterPro" id="IPR010089">
    <property type="entry name" value="Flavoprotein_WrbA-like"/>
</dbReference>
<dbReference type="InterPro" id="IPR001226">
    <property type="entry name" value="Flavodoxin_CS"/>
</dbReference>
<evidence type="ECO:0000256" key="2">
    <source>
        <dbReference type="ARBA" id="ARBA00006961"/>
    </source>
</evidence>
<dbReference type="NCBIfam" id="NF002999">
    <property type="entry name" value="PRK03767.1"/>
    <property type="match status" value="1"/>
</dbReference>
<comment type="cofactor">
    <cofactor evidence="1">
        <name>FMN</name>
        <dbReference type="ChEBI" id="CHEBI:58210"/>
    </cofactor>
</comment>
<comment type="caution">
    <text evidence="7">The sequence shown here is derived from an EMBL/GenBank/DDBJ whole genome shotgun (WGS) entry which is preliminary data.</text>
</comment>
<dbReference type="OrthoDB" id="9801479at2"/>
<dbReference type="PANTHER" id="PTHR30546:SF23">
    <property type="entry name" value="FLAVOPROTEIN-LIKE PROTEIN YCP4-RELATED"/>
    <property type="match status" value="1"/>
</dbReference>
<dbReference type="SUPFAM" id="SSF52218">
    <property type="entry name" value="Flavoproteins"/>
    <property type="match status" value="1"/>
</dbReference>
<reference evidence="7 8" key="1">
    <citation type="submission" date="2019-03" db="EMBL/GenBank/DDBJ databases">
        <title>Draft Genome Sequence of Massilia arenosa sp. nov., a Novel Massilia Species Isolated from a Sandy-loam Maize Soil.</title>
        <authorList>
            <person name="Raths R."/>
            <person name="Peta V."/>
            <person name="Bucking H."/>
        </authorList>
    </citation>
    <scope>NUCLEOTIDE SEQUENCE [LARGE SCALE GENOMIC DNA]</scope>
    <source>
        <strain evidence="7 8">MC02</strain>
    </source>
</reference>
<dbReference type="GO" id="GO:0016020">
    <property type="term" value="C:membrane"/>
    <property type="evidence" value="ECO:0007669"/>
    <property type="project" value="TreeGrafter"/>
</dbReference>
<dbReference type="GO" id="GO:0010181">
    <property type="term" value="F:FMN binding"/>
    <property type="evidence" value="ECO:0007669"/>
    <property type="project" value="InterPro"/>
</dbReference>
<dbReference type="RefSeq" id="WP_135209387.1">
    <property type="nucleotide sequence ID" value="NZ_SPVF01000268.1"/>
</dbReference>
<dbReference type="PROSITE" id="PS50902">
    <property type="entry name" value="FLAVODOXIN_LIKE"/>
    <property type="match status" value="1"/>
</dbReference>
<keyword evidence="7" id="KW-0560">Oxidoreductase</keyword>
<dbReference type="Proteomes" id="UP000298438">
    <property type="component" value="Unassembled WGS sequence"/>
</dbReference>
<dbReference type="PANTHER" id="PTHR30546">
    <property type="entry name" value="FLAVODOXIN-RELATED PROTEIN WRBA-RELATED"/>
    <property type="match status" value="1"/>
</dbReference>
<evidence type="ECO:0000256" key="1">
    <source>
        <dbReference type="ARBA" id="ARBA00001917"/>
    </source>
</evidence>
<dbReference type="InterPro" id="IPR029039">
    <property type="entry name" value="Flavoprotein-like_sf"/>
</dbReference>
<evidence type="ECO:0000256" key="3">
    <source>
        <dbReference type="ARBA" id="ARBA00022630"/>
    </source>
</evidence>
<dbReference type="FunFam" id="3.40.50.360:FF:000001">
    <property type="entry name" value="NAD(P)H dehydrogenase (Quinone) FQR1-like"/>
    <property type="match status" value="1"/>
</dbReference>
<protein>
    <recommendedName>
        <fullName evidence="5">Flavoprotein WrbA</fullName>
    </recommendedName>
</protein>
<dbReference type="InterPro" id="IPR005025">
    <property type="entry name" value="FMN_Rdtase-like_dom"/>
</dbReference>
<dbReference type="PROSITE" id="PS00201">
    <property type="entry name" value="FLAVODOXIN"/>
    <property type="match status" value="1"/>
</dbReference>
<evidence type="ECO:0000259" key="6">
    <source>
        <dbReference type="PROSITE" id="PS50902"/>
    </source>
</evidence>
<keyword evidence="4" id="KW-0288">FMN</keyword>
<proteinExistence type="inferred from homology"/>
<evidence type="ECO:0000256" key="5">
    <source>
        <dbReference type="ARBA" id="ARBA00029652"/>
    </source>
</evidence>
<dbReference type="Pfam" id="PF03358">
    <property type="entry name" value="FMN_red"/>
    <property type="match status" value="1"/>
</dbReference>
<evidence type="ECO:0000313" key="8">
    <source>
        <dbReference type="Proteomes" id="UP000298438"/>
    </source>
</evidence>
<dbReference type="AlphaFoldDB" id="A0A4Y9RVI3"/>
<evidence type="ECO:0000256" key="4">
    <source>
        <dbReference type="ARBA" id="ARBA00022643"/>
    </source>
</evidence>
<keyword evidence="8" id="KW-1185">Reference proteome</keyword>
<keyword evidence="3" id="KW-0285">Flavoprotein</keyword>
<dbReference type="GO" id="GO:0003955">
    <property type="term" value="F:NAD(P)H dehydrogenase (quinone) activity"/>
    <property type="evidence" value="ECO:0007669"/>
    <property type="project" value="InterPro"/>
</dbReference>
<dbReference type="EMBL" id="SPVF01000268">
    <property type="protein sequence ID" value="TFW11308.1"/>
    <property type="molecule type" value="Genomic_DNA"/>
</dbReference>
<gene>
    <name evidence="7" type="primary">wrbA</name>
    <name evidence="7" type="ORF">E4L96_22120</name>
</gene>
<sequence length="204" mass="21439">MNVTNPIILVLYYSRHGATRKLAELIAQGIESVPGIDARLRTVPAVSTVTEAVAPSVPDSGAPYVEREDLAECAGLALGSPTRFGNMAASVKYFLDGTAAEWLGGTLAGKPAAVFTSTGSLHGGQESTLLSMMIPLLHHGMMVLGLPYTQPELMTTSSGGSPYGATHWSGIDNNKPITDDEKRLAVALGRRLAETVARLHGVAR</sequence>
<dbReference type="InterPro" id="IPR008254">
    <property type="entry name" value="Flavodoxin/NO_synth"/>
</dbReference>
<dbReference type="NCBIfam" id="TIGR01755">
    <property type="entry name" value="flav_wrbA"/>
    <property type="match status" value="1"/>
</dbReference>
<accession>A0A4Y9RVI3</accession>
<dbReference type="Gene3D" id="3.40.50.360">
    <property type="match status" value="1"/>
</dbReference>
<comment type="similarity">
    <text evidence="2">Belongs to the WrbA family.</text>
</comment>
<organism evidence="7 8">
    <name type="scientific">Zemynaea arenosa</name>
    <dbReference type="NCBI Taxonomy" id="2561931"/>
    <lineage>
        <taxon>Bacteria</taxon>
        <taxon>Pseudomonadati</taxon>
        <taxon>Pseudomonadota</taxon>
        <taxon>Betaproteobacteria</taxon>
        <taxon>Burkholderiales</taxon>
        <taxon>Oxalobacteraceae</taxon>
        <taxon>Telluria group</taxon>
        <taxon>Zemynaea</taxon>
    </lineage>
</organism>
<feature type="domain" description="Flavodoxin-like" evidence="6">
    <location>
        <begin position="8"/>
        <end position="193"/>
    </location>
</feature>
<dbReference type="GO" id="GO:0009055">
    <property type="term" value="F:electron transfer activity"/>
    <property type="evidence" value="ECO:0007669"/>
    <property type="project" value="InterPro"/>
</dbReference>
<name>A0A4Y9RVI3_9BURK</name>
<evidence type="ECO:0000313" key="7">
    <source>
        <dbReference type="EMBL" id="TFW11308.1"/>
    </source>
</evidence>